<evidence type="ECO:0000313" key="1">
    <source>
        <dbReference type="EMBL" id="KPL56459.1"/>
    </source>
</evidence>
<name>A0A837NKE7_LACPN</name>
<gene>
    <name evidence="1" type="ORF">N876_0211660</name>
</gene>
<accession>A0A837NKE7</accession>
<organism evidence="1">
    <name type="scientific">Lactiplantibacillus plantarum 2025</name>
    <dbReference type="NCBI Taxonomy" id="1385856"/>
    <lineage>
        <taxon>Bacteria</taxon>
        <taxon>Bacillati</taxon>
        <taxon>Bacillota</taxon>
        <taxon>Bacilli</taxon>
        <taxon>Lactobacillales</taxon>
        <taxon>Lactobacillaceae</taxon>
        <taxon>Lactiplantibacillus</taxon>
    </lineage>
</organism>
<sequence>MRLKIRGRWMLGLMLGMGLWGPMTVHAATNLVRWPAVQSLAPRNCELESKQTRLYQLNRATMQLTPRGTARTTSHWQRVGQVMVTQNKRLVTYWQVRHGTAGRLSWALADTVRVVGTRATDIKTPTRQPMRVVTTDQQEHGVTRAANKLSYLPLKGAGRYTTEHILFRPTAAYLATQGLQNQPDTLRQSSGYRDHYHFKTALYLPQQLGSRLLNDPQSATFSADNRYLYVMYVNDQQLGGADQTGWVVRYDWQRLMALGAGQSGKMAMVRVAAAHQFDGKMTAFDRRVLAAIEVGPEFTAGHVQSLALNPKTNELWFISSTARDQLASVARLNPQSLTPDLKIAFTTGSGRLGDELTFDRAGQAYYWTHASQLRNGNVTLYRGTISSTTGVHFEQLAQGLANNPGFFAQSIGYNEITGRLYLVSDESITSLPAAKLGHLTTSQVGEANFAGDREFEGLVFMHHSQEGFLLTNRGIELMRIIVDK</sequence>
<dbReference type="EMBL" id="AVFJ02000042">
    <property type="protein sequence ID" value="KPL56459.1"/>
    <property type="molecule type" value="Genomic_DNA"/>
</dbReference>
<comment type="caution">
    <text evidence="1">The sequence shown here is derived from an EMBL/GenBank/DDBJ whole genome shotgun (WGS) entry which is preliminary data.</text>
</comment>
<dbReference type="AlphaFoldDB" id="A0A837NKE7"/>
<dbReference type="SUPFAM" id="SSF75011">
    <property type="entry name" value="3-carboxy-cis,cis-mucoante lactonizing enzyme"/>
    <property type="match status" value="1"/>
</dbReference>
<protein>
    <recommendedName>
        <fullName evidence="2">Extracellular protein</fullName>
    </recommendedName>
</protein>
<reference evidence="1" key="1">
    <citation type="journal article" date="2016" name="Genome Announc.">
        <title>Draft Genome Sequence of Lactobacillus plantarum 2025.</title>
        <authorList>
            <person name="Karlyshev A.V."/>
            <person name="Khlebnikov V.C."/>
            <person name="Kosarev I.V."/>
            <person name="Abramov V.M."/>
        </authorList>
    </citation>
    <scope>NUCLEOTIDE SEQUENCE [LARGE SCALE GENOMIC DNA]</scope>
    <source>
        <strain evidence="1">2025</strain>
    </source>
</reference>
<evidence type="ECO:0008006" key="2">
    <source>
        <dbReference type="Google" id="ProtNLM"/>
    </source>
</evidence>
<proteinExistence type="predicted"/>
<dbReference type="RefSeq" id="WP_054519175.1">
    <property type="nucleotide sequence ID" value="NZ_CP076824.1"/>
</dbReference>